<dbReference type="Proteomes" id="UP000663864">
    <property type="component" value="Unassembled WGS sequence"/>
</dbReference>
<evidence type="ECO:0000313" key="2">
    <source>
        <dbReference type="Proteomes" id="UP000663864"/>
    </source>
</evidence>
<proteinExistence type="predicted"/>
<accession>A0A815Q2N7</accession>
<gene>
    <name evidence="1" type="ORF">ZHD862_LOCUS35539</name>
</gene>
<dbReference type="EMBL" id="CAJNOT010005173">
    <property type="protein sequence ID" value="CAF1457458.1"/>
    <property type="molecule type" value="Genomic_DNA"/>
</dbReference>
<organism evidence="1 2">
    <name type="scientific">Rotaria sordida</name>
    <dbReference type="NCBI Taxonomy" id="392033"/>
    <lineage>
        <taxon>Eukaryota</taxon>
        <taxon>Metazoa</taxon>
        <taxon>Spiralia</taxon>
        <taxon>Gnathifera</taxon>
        <taxon>Rotifera</taxon>
        <taxon>Eurotatoria</taxon>
        <taxon>Bdelloidea</taxon>
        <taxon>Philodinida</taxon>
        <taxon>Philodinidae</taxon>
        <taxon>Rotaria</taxon>
    </lineage>
</organism>
<protein>
    <submittedName>
        <fullName evidence="1">Uncharacterized protein</fullName>
    </submittedName>
</protein>
<evidence type="ECO:0000313" key="1">
    <source>
        <dbReference type="EMBL" id="CAF1457458.1"/>
    </source>
</evidence>
<reference evidence="1" key="1">
    <citation type="submission" date="2021-02" db="EMBL/GenBank/DDBJ databases">
        <authorList>
            <person name="Nowell W R."/>
        </authorList>
    </citation>
    <scope>NUCLEOTIDE SEQUENCE</scope>
</reference>
<comment type="caution">
    <text evidence="1">The sequence shown here is derived from an EMBL/GenBank/DDBJ whole genome shotgun (WGS) entry which is preliminary data.</text>
</comment>
<sequence>MSHYMIDSSVDFYKIQYELDMPNVSASFERIVLLHIWFLLVLYVQLDLDLHAQQILSSQSKTHYNQSEELCSEMDTFIFVLDENLIDDDTVLTVATWKHFCHFQPTPLERLVTFVTYIRKNVRCLEQLLDENFMKNDYIYFLPLYDDSVNIKFAN</sequence>
<name>A0A815Q2N7_9BILA</name>
<dbReference type="AlphaFoldDB" id="A0A815Q2N7"/>